<name>B8D6K4_DESA1</name>
<dbReference type="Pfam" id="PF22023">
    <property type="entry name" value="Pus10_THUMP_arc"/>
    <property type="match status" value="1"/>
</dbReference>
<dbReference type="InterPro" id="IPR005912">
    <property type="entry name" value="Pus10"/>
</dbReference>
<protein>
    <recommendedName>
        <fullName evidence="5">tRNA pseudouridine synthase Pus10</fullName>
        <ecNumber evidence="5">5.4.99.25</ecNumber>
    </recommendedName>
    <alternativeName>
        <fullName evidence="5">tRNA pseudouridine 54/55 synthase</fullName>
        <shortName evidence="5">Psi54/55 synthase</shortName>
    </alternativeName>
</protein>
<dbReference type="EMBL" id="CP001140">
    <property type="protein sequence ID" value="ACL11735.1"/>
    <property type="molecule type" value="Genomic_DNA"/>
</dbReference>
<evidence type="ECO:0000256" key="2">
    <source>
        <dbReference type="ARBA" id="ARBA00022694"/>
    </source>
</evidence>
<dbReference type="InterPro" id="IPR020103">
    <property type="entry name" value="PsdUridine_synth_cat_dom_sf"/>
</dbReference>
<dbReference type="Pfam" id="PF21238">
    <property type="entry name" value="Pus10_C"/>
    <property type="match status" value="1"/>
</dbReference>
<comment type="similarity">
    <text evidence="1 5">Belongs to the pseudouridine synthase Pus10 family.</text>
</comment>
<evidence type="ECO:0000256" key="3">
    <source>
        <dbReference type="ARBA" id="ARBA00022884"/>
    </source>
</evidence>
<keyword evidence="2 5" id="KW-0819">tRNA processing</keyword>
<accession>B8D6K4</accession>
<feature type="binding site" evidence="5">
    <location>
        <position position="335"/>
    </location>
    <ligand>
        <name>substrate</name>
    </ligand>
</feature>
<keyword evidence="3 5" id="KW-0694">RNA-binding</keyword>
<dbReference type="SUPFAM" id="SSF55120">
    <property type="entry name" value="Pseudouridine synthase"/>
    <property type="match status" value="1"/>
</dbReference>
<feature type="binding site" evidence="5">
    <location>
        <position position="407"/>
    </location>
    <ligand>
        <name>substrate</name>
    </ligand>
</feature>
<gene>
    <name evidence="5" type="primary">pus10</name>
    <name evidence="7" type="ordered locus">DKAM_1409</name>
</gene>
<dbReference type="InterPro" id="IPR048741">
    <property type="entry name" value="Pus10-like_C"/>
</dbReference>
<evidence type="ECO:0000256" key="5">
    <source>
        <dbReference type="HAMAP-Rule" id="MF_01893"/>
    </source>
</evidence>
<evidence type="ECO:0000256" key="1">
    <source>
        <dbReference type="ARBA" id="ARBA00009652"/>
    </source>
</evidence>
<dbReference type="EC" id="5.4.99.25" evidence="5"/>
<dbReference type="GO" id="GO:0031119">
    <property type="term" value="P:tRNA pseudouridine synthesis"/>
    <property type="evidence" value="ECO:0007669"/>
    <property type="project" value="UniProtKB-UniRule"/>
</dbReference>
<comment type="function">
    <text evidence="5">Responsible for synthesis of pseudouridine from uracil-54 and uracil-55 in the psi GC loop of transfer RNAs.</text>
</comment>
<feature type="domain" description="THUMP" evidence="6">
    <location>
        <begin position="90"/>
        <end position="212"/>
    </location>
</feature>
<dbReference type="HOGENOM" id="CLU_028780_2_0_2"/>
<dbReference type="PANTHER" id="PTHR21568:SF0">
    <property type="entry name" value="TRNA PSEUDOURIDINE SYNTHASE PUS10"/>
    <property type="match status" value="1"/>
</dbReference>
<dbReference type="InterPro" id="IPR004114">
    <property type="entry name" value="THUMP_dom"/>
</dbReference>
<dbReference type="Gene3D" id="3.30.70.3190">
    <property type="match status" value="1"/>
</dbReference>
<evidence type="ECO:0000313" key="8">
    <source>
        <dbReference type="Proteomes" id="UP000006903"/>
    </source>
</evidence>
<dbReference type="GO" id="GO:0160148">
    <property type="term" value="F:tRNA pseudouridine(55) synthase activity"/>
    <property type="evidence" value="ECO:0007669"/>
    <property type="project" value="UniProtKB-EC"/>
</dbReference>
<keyword evidence="4 5" id="KW-0413">Isomerase</keyword>
<dbReference type="NCBIfam" id="TIGR01213">
    <property type="entry name" value="pseudo_Pus10arc"/>
    <property type="match status" value="1"/>
</dbReference>
<dbReference type="AlphaFoldDB" id="B8D6K4"/>
<feature type="active site" description="Nucleophile" evidence="5">
    <location>
        <position position="270"/>
    </location>
</feature>
<sequence length="447" mass="51185">MIMETPQQNRCGEHCSIIETAAKILSEYPLCDRCLGRVFAKKGIELSNEERGRAIKTLLAMKLYADYTSEIIDAEYIGKIASNTGDPVTRLYRKITDREISVNPCYICLHRVSSDYIDEIARRVAVKLSELNASSFIIGVKLDSEVVKKELDVHVLAGLESSESLKNELKREIGKRVTQLTNIPPDFDKPDVVVIVDVNKDFDYSIQTQVNPILLKAIYFKRGRRISHVPWFTSNGSRKYPESIQDFIRDSIARLFDARDIKIHAAGREDVDARMLGSGRPLVIEVKEPGFRNVDLDLLNYILDDQFIKVSVIGAATRRDIESIKEGSRKRRKIYRVAVLTEKPVSEGDLEKLSSFFKERSVKQRTPTRILRRKKDRERIKRVYRIEVISISSRVFEALIYCDGGLYVKELVHCDNGRTTPCFSEILGTPAYPLELDVLYIEKTWDK</sequence>
<dbReference type="RefSeq" id="WP_012609076.1">
    <property type="nucleotide sequence ID" value="NC_011766.1"/>
</dbReference>
<dbReference type="GO" id="GO:0000049">
    <property type="term" value="F:tRNA binding"/>
    <property type="evidence" value="ECO:0007669"/>
    <property type="project" value="InterPro"/>
</dbReference>
<comment type="catalytic activity">
    <reaction evidence="5">
        <text>uridine(55) in tRNA = pseudouridine(55) in tRNA</text>
        <dbReference type="Rhea" id="RHEA:42532"/>
        <dbReference type="Rhea" id="RHEA-COMP:10101"/>
        <dbReference type="Rhea" id="RHEA-COMP:10102"/>
        <dbReference type="ChEBI" id="CHEBI:65314"/>
        <dbReference type="ChEBI" id="CHEBI:65315"/>
        <dbReference type="EC" id="5.4.99.25"/>
    </reaction>
</comment>
<dbReference type="GeneID" id="7171444"/>
<proteinExistence type="inferred from homology"/>
<evidence type="ECO:0000256" key="4">
    <source>
        <dbReference type="ARBA" id="ARBA00023235"/>
    </source>
</evidence>
<organism evidence="7 8">
    <name type="scientific">Desulfurococcus amylolyticus (strain DSM 18924 / JCM 16383 / VKM B-2413 / 1221n)</name>
    <name type="common">Desulfurococcus kamchatkensis</name>
    <dbReference type="NCBI Taxonomy" id="490899"/>
    <lineage>
        <taxon>Archaea</taxon>
        <taxon>Thermoproteota</taxon>
        <taxon>Thermoprotei</taxon>
        <taxon>Desulfurococcales</taxon>
        <taxon>Desulfurococcaceae</taxon>
        <taxon>Desulfurococcus</taxon>
    </lineage>
</organism>
<dbReference type="Proteomes" id="UP000006903">
    <property type="component" value="Chromosome"/>
</dbReference>
<comment type="catalytic activity">
    <reaction evidence="5">
        <text>uridine(54) in tRNA = pseudouridine(54) in tRNA</text>
        <dbReference type="Rhea" id="RHEA:57876"/>
        <dbReference type="Rhea" id="RHEA-COMP:10193"/>
        <dbReference type="Rhea" id="RHEA-COMP:14141"/>
        <dbReference type="ChEBI" id="CHEBI:65314"/>
        <dbReference type="ChEBI" id="CHEBI:65315"/>
    </reaction>
</comment>
<dbReference type="HAMAP" id="MF_01893">
    <property type="entry name" value="Pus10_arch"/>
    <property type="match status" value="1"/>
</dbReference>
<dbReference type="KEGG" id="dka:DKAM_1409"/>
<dbReference type="Gene3D" id="3.30.70.2510">
    <property type="match status" value="1"/>
</dbReference>
<reference evidence="7 8" key="1">
    <citation type="journal article" date="2009" name="J. Bacteriol.">
        <title>Complete genome sequence of the anaerobic, protein-degrading hyperthermophilic crenarchaeon Desulfurococcus kamchatkensis.</title>
        <authorList>
            <person name="Ravin N.V."/>
            <person name="Mardanov A.V."/>
            <person name="Beletsky A.V."/>
            <person name="Kublanov I.V."/>
            <person name="Kolganova T.V."/>
            <person name="Lebedinsky A.V."/>
            <person name="Chernyh N.A."/>
            <person name="Bonch-Osmolovskaya E.A."/>
            <person name="Skryabin K.G."/>
        </authorList>
    </citation>
    <scope>NUCLEOTIDE SEQUENCE [LARGE SCALE GENOMIC DNA]</scope>
    <source>
        <strain evidence="8">DSM 18924 / JCM 16383 / VKM B-2413 / 1221n</strain>
    </source>
</reference>
<dbReference type="InterPro" id="IPR039894">
    <property type="entry name" value="Pus10-like"/>
</dbReference>
<dbReference type="STRING" id="490899.DKAM_1409"/>
<dbReference type="InterPro" id="IPR055174">
    <property type="entry name" value="Pus10_THUMP_arc"/>
</dbReference>
<dbReference type="PANTHER" id="PTHR21568">
    <property type="entry name" value="TRNA PSEUDOURIDINE SYNTHASE PUS10"/>
    <property type="match status" value="1"/>
</dbReference>
<evidence type="ECO:0000313" key="7">
    <source>
        <dbReference type="EMBL" id="ACL11735.1"/>
    </source>
</evidence>
<evidence type="ECO:0000259" key="6">
    <source>
        <dbReference type="PROSITE" id="PS51165"/>
    </source>
</evidence>
<dbReference type="PROSITE" id="PS51165">
    <property type="entry name" value="THUMP"/>
    <property type="match status" value="1"/>
</dbReference>
<dbReference type="eggNOG" id="arCOG01015">
    <property type="taxonomic scope" value="Archaea"/>
</dbReference>